<dbReference type="InterPro" id="IPR015797">
    <property type="entry name" value="NUDIX_hydrolase-like_dom_sf"/>
</dbReference>
<dbReference type="InterPro" id="IPR020084">
    <property type="entry name" value="NUDIX_hydrolase_CS"/>
</dbReference>
<comment type="similarity">
    <text evidence="4">Belongs to the Nudix hydrolase family. DIPP subfamily.</text>
</comment>
<dbReference type="GO" id="GO:0008486">
    <property type="term" value="F:diphosphoinositol-polyphosphate diphosphatase activity"/>
    <property type="evidence" value="ECO:0007669"/>
    <property type="project" value="UniProtKB-EC"/>
</dbReference>
<dbReference type="AlphaFoldDB" id="A0A3P9LI89"/>
<dbReference type="FunFam" id="3.90.79.10:FF:000002">
    <property type="entry name" value="diphosphoinositol polyphosphate phosphohydrolase 1"/>
    <property type="match status" value="1"/>
</dbReference>
<dbReference type="PROSITE" id="PS00893">
    <property type="entry name" value="NUDIX_BOX"/>
    <property type="match status" value="1"/>
</dbReference>
<dbReference type="Proteomes" id="UP000265180">
    <property type="component" value="Chromosome 6"/>
</dbReference>
<reference evidence="13" key="4">
    <citation type="submission" date="2025-09" db="UniProtKB">
        <authorList>
            <consortium name="Ensembl"/>
        </authorList>
    </citation>
    <scope>IDENTIFICATION</scope>
    <source>
        <strain evidence="13">HNI</strain>
    </source>
</reference>
<reference evidence="13" key="3">
    <citation type="submission" date="2025-08" db="UniProtKB">
        <authorList>
            <consortium name="Ensembl"/>
        </authorList>
    </citation>
    <scope>IDENTIFICATION</scope>
    <source>
        <strain evidence="13">HNI</strain>
    </source>
</reference>
<protein>
    <recommendedName>
        <fullName evidence="5">diphosphoinositol-polyphosphate diphosphatase</fullName>
        <ecNumber evidence="5">3.6.1.52</ecNumber>
    </recommendedName>
</protein>
<dbReference type="InterPro" id="IPR047198">
    <property type="entry name" value="DDP-like_NUDIX"/>
</dbReference>
<evidence type="ECO:0000259" key="12">
    <source>
        <dbReference type="PROSITE" id="PS51462"/>
    </source>
</evidence>
<dbReference type="GO" id="GO:0005737">
    <property type="term" value="C:cytoplasm"/>
    <property type="evidence" value="ECO:0007669"/>
    <property type="project" value="UniProtKB-SubCell"/>
</dbReference>
<dbReference type="InterPro" id="IPR000086">
    <property type="entry name" value="NUDIX_hydrolase_dom"/>
</dbReference>
<evidence type="ECO:0000256" key="10">
    <source>
        <dbReference type="ARBA" id="ARBA00022884"/>
    </source>
</evidence>
<evidence type="ECO:0000256" key="9">
    <source>
        <dbReference type="ARBA" id="ARBA00022842"/>
    </source>
</evidence>
<keyword evidence="6" id="KW-0963">Cytoplasm</keyword>
<organism evidence="13 14">
    <name type="scientific">Oryzias latipes</name>
    <name type="common">Japanese rice fish</name>
    <name type="synonym">Japanese killifish</name>
    <dbReference type="NCBI Taxonomy" id="8090"/>
    <lineage>
        <taxon>Eukaryota</taxon>
        <taxon>Metazoa</taxon>
        <taxon>Chordata</taxon>
        <taxon>Craniata</taxon>
        <taxon>Vertebrata</taxon>
        <taxon>Euteleostomi</taxon>
        <taxon>Actinopterygii</taxon>
        <taxon>Neopterygii</taxon>
        <taxon>Teleostei</taxon>
        <taxon>Neoteleostei</taxon>
        <taxon>Acanthomorphata</taxon>
        <taxon>Ovalentaria</taxon>
        <taxon>Atherinomorphae</taxon>
        <taxon>Beloniformes</taxon>
        <taxon>Adrianichthyidae</taxon>
        <taxon>Oryziinae</taxon>
        <taxon>Oryzias</taxon>
    </lineage>
</organism>
<keyword evidence="10" id="KW-0694">RNA-binding</keyword>
<keyword evidence="8" id="KW-0378">Hydrolase</keyword>
<evidence type="ECO:0000256" key="3">
    <source>
        <dbReference type="ARBA" id="ARBA00004496"/>
    </source>
</evidence>
<evidence type="ECO:0000313" key="14">
    <source>
        <dbReference type="Proteomes" id="UP000265180"/>
    </source>
</evidence>
<evidence type="ECO:0000313" key="13">
    <source>
        <dbReference type="Ensembl" id="ENSORLP00020020272.1"/>
    </source>
</evidence>
<keyword evidence="9" id="KW-0460">Magnesium</keyword>
<dbReference type="GO" id="GO:0046872">
    <property type="term" value="F:metal ion binding"/>
    <property type="evidence" value="ECO:0007669"/>
    <property type="project" value="UniProtKB-KW"/>
</dbReference>
<evidence type="ECO:0000256" key="8">
    <source>
        <dbReference type="ARBA" id="ARBA00022801"/>
    </source>
</evidence>
<dbReference type="Gene3D" id="3.90.79.10">
    <property type="entry name" value="Nucleoside Triphosphate Pyrophosphohydrolase"/>
    <property type="match status" value="1"/>
</dbReference>
<dbReference type="PANTHER" id="PTHR12629">
    <property type="entry name" value="DIPHOSPHOINOSITOL POLYPHOSPHATE PHOSPHOHYDROLASE"/>
    <property type="match status" value="1"/>
</dbReference>
<keyword evidence="7" id="KW-0479">Metal-binding</keyword>
<accession>A0A3P9LI89</accession>
<evidence type="ECO:0000256" key="11">
    <source>
        <dbReference type="ARBA" id="ARBA00033994"/>
    </source>
</evidence>
<dbReference type="SUPFAM" id="SSF55811">
    <property type="entry name" value="Nudix"/>
    <property type="match status" value="1"/>
</dbReference>
<dbReference type="PANTHER" id="PTHR12629:SF6">
    <property type="entry name" value="DIPHOSPHOINOSITOL POLYPHOSPHATE PHOSPHOHYDROLASE 2-RELATED"/>
    <property type="match status" value="1"/>
</dbReference>
<dbReference type="GO" id="GO:0003723">
    <property type="term" value="F:RNA binding"/>
    <property type="evidence" value="ECO:0007669"/>
    <property type="project" value="UniProtKB-KW"/>
</dbReference>
<reference evidence="13 14" key="2">
    <citation type="submission" date="2017-04" db="EMBL/GenBank/DDBJ databases">
        <title>CpG methylation of centromeres and impact of large insertions on vertebrate speciation.</title>
        <authorList>
            <person name="Ichikawa K."/>
            <person name="Yoshimura J."/>
            <person name="Morishita S."/>
        </authorList>
    </citation>
    <scope>NUCLEOTIDE SEQUENCE</scope>
    <source>
        <strain evidence="13 14">HNI</strain>
    </source>
</reference>
<name>A0A3P9LI89_ORYLA</name>
<reference key="1">
    <citation type="journal article" date="2007" name="Nature">
        <title>The medaka draft genome and insights into vertebrate genome evolution.</title>
        <authorList>
            <person name="Kasahara M."/>
            <person name="Naruse K."/>
            <person name="Sasaki S."/>
            <person name="Nakatani Y."/>
            <person name="Qu W."/>
            <person name="Ahsan B."/>
            <person name="Yamada T."/>
            <person name="Nagayasu Y."/>
            <person name="Doi K."/>
            <person name="Kasai Y."/>
            <person name="Jindo T."/>
            <person name="Kobayashi D."/>
            <person name="Shimada A."/>
            <person name="Toyoda A."/>
            <person name="Kuroki Y."/>
            <person name="Fujiyama A."/>
            <person name="Sasaki T."/>
            <person name="Shimizu A."/>
            <person name="Asakawa S."/>
            <person name="Shimizu N."/>
            <person name="Hashimoto S."/>
            <person name="Yang J."/>
            <person name="Lee Y."/>
            <person name="Matsushima K."/>
            <person name="Sugano S."/>
            <person name="Sakaizumi M."/>
            <person name="Narita T."/>
            <person name="Ohishi K."/>
            <person name="Haga S."/>
            <person name="Ohta F."/>
            <person name="Nomoto H."/>
            <person name="Nogata K."/>
            <person name="Morishita T."/>
            <person name="Endo T."/>
            <person name="Shin-I T."/>
            <person name="Takeda H."/>
            <person name="Morishita S."/>
            <person name="Kohara Y."/>
        </authorList>
    </citation>
    <scope>NUCLEOTIDE SEQUENCE [LARGE SCALE GENOMIC DNA]</scope>
    <source>
        <strain>Hd-rR</strain>
    </source>
</reference>
<sequence length="187" mass="21272">MIKLKQNQTRTYDVEGFKRRAACLCFKDETENEVLLVSSSRHPDQWIVPGGGMEPDEEPCGAAVREVYEEAGVKGKLGRLLGIFEQNQDRKHRTYVYTLIVTETLEDWEDSVNIGRKRKWFKIDEAIEELQSHKPVHAEYLLRLADSCGPFRVYTPSTDSCPCTRVAENGASHCFVCSTQGSDLVNR</sequence>
<evidence type="ECO:0000256" key="5">
    <source>
        <dbReference type="ARBA" id="ARBA00012527"/>
    </source>
</evidence>
<comment type="subcellular location">
    <subcellularLocation>
        <location evidence="3">Cytoplasm</location>
    </subcellularLocation>
</comment>
<evidence type="ECO:0000256" key="7">
    <source>
        <dbReference type="ARBA" id="ARBA00022723"/>
    </source>
</evidence>
<dbReference type="EC" id="3.6.1.52" evidence="5"/>
<evidence type="ECO:0000256" key="1">
    <source>
        <dbReference type="ARBA" id="ARBA00001936"/>
    </source>
</evidence>
<proteinExistence type="inferred from homology"/>
<dbReference type="Ensembl" id="ENSORLT00020029612.1">
    <property type="protein sequence ID" value="ENSORLP00020020272.1"/>
    <property type="gene ID" value="ENSORLG00020021260.1"/>
</dbReference>
<evidence type="ECO:0000256" key="2">
    <source>
        <dbReference type="ARBA" id="ARBA00001946"/>
    </source>
</evidence>
<evidence type="ECO:0000256" key="6">
    <source>
        <dbReference type="ARBA" id="ARBA00022490"/>
    </source>
</evidence>
<dbReference type="Pfam" id="PF00293">
    <property type="entry name" value="NUDIX"/>
    <property type="match status" value="1"/>
</dbReference>
<dbReference type="PROSITE" id="PS51462">
    <property type="entry name" value="NUDIX"/>
    <property type="match status" value="1"/>
</dbReference>
<comment type="cofactor">
    <cofactor evidence="1">
        <name>Mn(2+)</name>
        <dbReference type="ChEBI" id="CHEBI:29035"/>
    </cofactor>
</comment>
<comment type="catalytic activity">
    <reaction evidence="11">
        <text>diphospho-myo-inositol polyphosphate + H2O = myo-inositol polyphosphate + phosphate.</text>
        <dbReference type="EC" id="3.6.1.52"/>
    </reaction>
</comment>
<dbReference type="CDD" id="cd04666">
    <property type="entry name" value="NUDIX_DIPP2_like_Nudt4"/>
    <property type="match status" value="1"/>
</dbReference>
<comment type="cofactor">
    <cofactor evidence="2">
        <name>Mg(2+)</name>
        <dbReference type="ChEBI" id="CHEBI:18420"/>
    </cofactor>
</comment>
<feature type="domain" description="Nudix hydrolase" evidence="12">
    <location>
        <begin position="17"/>
        <end position="143"/>
    </location>
</feature>
<evidence type="ECO:0000256" key="4">
    <source>
        <dbReference type="ARBA" id="ARBA00008266"/>
    </source>
</evidence>